<protein>
    <recommendedName>
        <fullName evidence="5">ABC transporter domain-containing protein</fullName>
    </recommendedName>
</protein>
<dbReference type="PANTHER" id="PTHR43776">
    <property type="entry name" value="TRANSPORT ATP-BINDING PROTEIN"/>
    <property type="match status" value="1"/>
</dbReference>
<dbReference type="SUPFAM" id="SSF52540">
    <property type="entry name" value="P-loop containing nucleoside triphosphate hydrolases"/>
    <property type="match status" value="1"/>
</dbReference>
<evidence type="ECO:0000256" key="1">
    <source>
        <dbReference type="ARBA" id="ARBA00005417"/>
    </source>
</evidence>
<dbReference type="Gene3D" id="3.40.50.300">
    <property type="entry name" value="P-loop containing nucleotide triphosphate hydrolases"/>
    <property type="match status" value="1"/>
</dbReference>
<dbReference type="PROSITE" id="PS00211">
    <property type="entry name" value="ABC_TRANSPORTER_1"/>
    <property type="match status" value="1"/>
</dbReference>
<dbReference type="EMBL" id="LQMQ01000010">
    <property type="protein sequence ID" value="KUO42135.1"/>
    <property type="molecule type" value="Genomic_DNA"/>
</dbReference>
<keyword evidence="3" id="KW-0547">Nucleotide-binding</keyword>
<dbReference type="STRING" id="1776334.APZ16_03625"/>
<dbReference type="Proteomes" id="UP000074294">
    <property type="component" value="Unassembled WGS sequence"/>
</dbReference>
<organism evidence="6 7">
    <name type="scientific">Hadarchaeum yellowstonense</name>
    <dbReference type="NCBI Taxonomy" id="1776334"/>
    <lineage>
        <taxon>Archaea</taxon>
        <taxon>Methanobacteriati</taxon>
        <taxon>Candidatus Hadarchaeota</taxon>
        <taxon>Candidatus Hadarchaeia</taxon>
        <taxon>Candidatus Hadarchaeales</taxon>
        <taxon>Candidatus Hadarchaeaceae</taxon>
        <taxon>Candidatus Hadarchaeum</taxon>
    </lineage>
</organism>
<name>A0A147JZV2_HADYE</name>
<dbReference type="SMART" id="SM00382">
    <property type="entry name" value="AAA"/>
    <property type="match status" value="1"/>
</dbReference>
<keyword evidence="2" id="KW-0813">Transport</keyword>
<dbReference type="PANTHER" id="PTHR43776:SF7">
    <property type="entry name" value="D,D-DIPEPTIDE TRANSPORT ATP-BINDING PROTEIN DDPF-RELATED"/>
    <property type="match status" value="1"/>
</dbReference>
<sequence>MEVLLETRGLKKYYPILSGVLRRKKGDVRAVDGVDLKVYRGEFFGLVGESGCGKTTFGKTVLRLLDPTSGHIYFGVPEEIKQRIELLEKKEGKRSPELLKLLKEYDFACFSGKRLKQMRKRLQIVYQDPTTSLNPRMLVKNIVGEPLVIHKLARGQELEERVLDLLYKVGLTRDHLRRYPHEFSGGQRQRIAIARALATNPEFVVLDEPTSALDVSVQAQILNLLQELQREFNLTYLYITHDLSVAECVCNRIAVMYLGKIVELANTGQFFRRPMHPYSRALLSAIPILDPTVKRKKITLTGEVPSPANPPPGCTFNPRCPYADEKCRREA</sequence>
<dbReference type="AlphaFoldDB" id="A0A147JZV2"/>
<dbReference type="CDD" id="cd03257">
    <property type="entry name" value="ABC_NikE_OppD_transporters"/>
    <property type="match status" value="1"/>
</dbReference>
<comment type="caution">
    <text evidence="6">The sequence shown here is derived from an EMBL/GenBank/DDBJ whole genome shotgun (WGS) entry which is preliminary data.</text>
</comment>
<proteinExistence type="inferred from homology"/>
<dbReference type="InterPro" id="IPR027417">
    <property type="entry name" value="P-loop_NTPase"/>
</dbReference>
<dbReference type="InterPro" id="IPR003593">
    <property type="entry name" value="AAA+_ATPase"/>
</dbReference>
<dbReference type="InterPro" id="IPR003439">
    <property type="entry name" value="ABC_transporter-like_ATP-bd"/>
</dbReference>
<dbReference type="Pfam" id="PF08352">
    <property type="entry name" value="oligo_HPY"/>
    <property type="match status" value="1"/>
</dbReference>
<dbReference type="InterPro" id="IPR017871">
    <property type="entry name" value="ABC_transporter-like_CS"/>
</dbReference>
<evidence type="ECO:0000313" key="7">
    <source>
        <dbReference type="Proteomes" id="UP000074294"/>
    </source>
</evidence>
<dbReference type="NCBIfam" id="TIGR01727">
    <property type="entry name" value="oligo_HPY"/>
    <property type="match status" value="1"/>
</dbReference>
<evidence type="ECO:0000256" key="2">
    <source>
        <dbReference type="ARBA" id="ARBA00022448"/>
    </source>
</evidence>
<reference evidence="6 7" key="1">
    <citation type="journal article" date="2016" name="Nat. Microbiol.">
        <title>Genomic inference of the metabolism of cosmopolitan subsurface Archaea, Hadesarchaea.</title>
        <authorList>
            <person name="Baker B.J."/>
            <person name="Saw J.H."/>
            <person name="Lind A.E."/>
            <person name="Lazar C.S."/>
            <person name="Hinrichs K.-U."/>
            <person name="Teske A.P."/>
            <person name="Ettema T.J."/>
        </authorList>
    </citation>
    <scope>NUCLEOTIDE SEQUENCE [LARGE SCALE GENOMIC DNA]</scope>
</reference>
<evidence type="ECO:0000256" key="4">
    <source>
        <dbReference type="ARBA" id="ARBA00022840"/>
    </source>
</evidence>
<comment type="similarity">
    <text evidence="1">Belongs to the ABC transporter superfamily.</text>
</comment>
<accession>A0A147JZV2</accession>
<dbReference type="Pfam" id="PF00005">
    <property type="entry name" value="ABC_tran"/>
    <property type="match status" value="1"/>
</dbReference>
<dbReference type="GO" id="GO:0016887">
    <property type="term" value="F:ATP hydrolysis activity"/>
    <property type="evidence" value="ECO:0007669"/>
    <property type="project" value="InterPro"/>
</dbReference>
<feature type="non-terminal residue" evidence="6">
    <location>
        <position position="331"/>
    </location>
</feature>
<dbReference type="GO" id="GO:0005524">
    <property type="term" value="F:ATP binding"/>
    <property type="evidence" value="ECO:0007669"/>
    <property type="project" value="UniProtKB-KW"/>
</dbReference>
<evidence type="ECO:0000313" key="6">
    <source>
        <dbReference type="EMBL" id="KUO42135.1"/>
    </source>
</evidence>
<gene>
    <name evidence="6" type="ORF">APZ16_03625</name>
</gene>
<feature type="domain" description="ABC transporter" evidence="5">
    <location>
        <begin position="5"/>
        <end position="283"/>
    </location>
</feature>
<keyword evidence="4" id="KW-0067">ATP-binding</keyword>
<dbReference type="GO" id="GO:0055085">
    <property type="term" value="P:transmembrane transport"/>
    <property type="evidence" value="ECO:0007669"/>
    <property type="project" value="UniProtKB-ARBA"/>
</dbReference>
<evidence type="ECO:0000256" key="3">
    <source>
        <dbReference type="ARBA" id="ARBA00022741"/>
    </source>
</evidence>
<dbReference type="PROSITE" id="PS50893">
    <property type="entry name" value="ABC_TRANSPORTER_2"/>
    <property type="match status" value="1"/>
</dbReference>
<dbReference type="GO" id="GO:0015833">
    <property type="term" value="P:peptide transport"/>
    <property type="evidence" value="ECO:0007669"/>
    <property type="project" value="InterPro"/>
</dbReference>
<dbReference type="InterPro" id="IPR050319">
    <property type="entry name" value="ABC_transp_ATP-bind"/>
</dbReference>
<dbReference type="InterPro" id="IPR013563">
    <property type="entry name" value="Oligopep_ABC_C"/>
</dbReference>
<evidence type="ECO:0000259" key="5">
    <source>
        <dbReference type="PROSITE" id="PS50893"/>
    </source>
</evidence>